<dbReference type="InterPro" id="IPR022496">
    <property type="entry name" value="T6A_TsaB"/>
</dbReference>
<evidence type="ECO:0000313" key="5">
    <source>
        <dbReference type="EMBL" id="UXD86919.1"/>
    </source>
</evidence>
<dbReference type="SUPFAM" id="SSF53067">
    <property type="entry name" value="Actin-like ATPase domain"/>
    <property type="match status" value="2"/>
</dbReference>
<evidence type="ECO:0000313" key="6">
    <source>
        <dbReference type="Proteomes" id="UP001065322"/>
    </source>
</evidence>
<accession>A0ABY6AAD1</accession>
<sequence>MSCLLIVDASSSLCSVALSRGSESWSLCEDQPRRHAQRLLPMVDELLAQAGVKKTELDGIAYGRGPGSFTGIRIAASVLQGIAFALELPVCGISSLQSVALKALQTTTSQDHVMAIMDAHMGEVFWGHFQREGELCRLIGAEHVGSPEQCLQALKAFDGIVAGDGLTLPAFSACEQEWAGVQPQADIMLTLAEAAWQRGEFGSAEQHPPVYLRDSVAWKKLDEQPSLLRRD</sequence>
<evidence type="ECO:0000256" key="3">
    <source>
        <dbReference type="ARBA" id="ARBA00032446"/>
    </source>
</evidence>
<name>A0ABY6AAD1_9GAMM</name>
<dbReference type="Gene3D" id="3.30.420.40">
    <property type="match status" value="2"/>
</dbReference>
<feature type="domain" description="Gcp-like" evidence="4">
    <location>
        <begin position="33"/>
        <end position="151"/>
    </location>
</feature>
<dbReference type="PANTHER" id="PTHR11735">
    <property type="entry name" value="TRNA N6-ADENOSINE THREONYLCARBAMOYLTRANSFERASE"/>
    <property type="match status" value="1"/>
</dbReference>
<evidence type="ECO:0000256" key="2">
    <source>
        <dbReference type="ARBA" id="ARBA00019012"/>
    </source>
</evidence>
<dbReference type="CDD" id="cd24032">
    <property type="entry name" value="ASKHA_NBD_TsaB"/>
    <property type="match status" value="1"/>
</dbReference>
<comment type="similarity">
    <text evidence="1">Belongs to the KAE1 / TsaD family. TsaB subfamily.</text>
</comment>
<proteinExistence type="inferred from homology"/>
<dbReference type="RefSeq" id="WP_260998838.1">
    <property type="nucleotide sequence ID" value="NZ_CP054475.1"/>
</dbReference>
<dbReference type="EMBL" id="CP054475">
    <property type="protein sequence ID" value="UXD86919.1"/>
    <property type="molecule type" value="Genomic_DNA"/>
</dbReference>
<gene>
    <name evidence="5" type="primary">tsaB</name>
    <name evidence="5" type="ORF">HUF19_05430</name>
</gene>
<protein>
    <recommendedName>
        <fullName evidence="2">tRNA threonylcarbamoyladenosine biosynthesis protein TsaB</fullName>
    </recommendedName>
    <alternativeName>
        <fullName evidence="3">t(6)A37 threonylcarbamoyladenosine biosynthesis protein TsaB</fullName>
    </alternativeName>
</protein>
<dbReference type="NCBIfam" id="TIGR03725">
    <property type="entry name" value="T6A_YeaZ"/>
    <property type="match status" value="1"/>
</dbReference>
<keyword evidence="6" id="KW-1185">Reference proteome</keyword>
<dbReference type="Proteomes" id="UP001065322">
    <property type="component" value="Chromosome"/>
</dbReference>
<dbReference type="InterPro" id="IPR043129">
    <property type="entry name" value="ATPase_NBD"/>
</dbReference>
<evidence type="ECO:0000256" key="1">
    <source>
        <dbReference type="ARBA" id="ARBA00010493"/>
    </source>
</evidence>
<dbReference type="PANTHER" id="PTHR11735:SF11">
    <property type="entry name" value="TRNA THREONYLCARBAMOYLADENOSINE BIOSYNTHESIS PROTEIN TSAB"/>
    <property type="match status" value="1"/>
</dbReference>
<reference evidence="6" key="1">
    <citation type="submission" date="2020-06" db="EMBL/GenBank/DDBJ databases">
        <title>Thalassolituus marinus alknpb1M-1, a hydrocarbon-degrading bacterium isolated from the deep-sea overlying water using an in-situ strategy from the South China Sea basin.</title>
        <authorList>
            <person name="Dong C."/>
            <person name="Chen Y."/>
            <person name="Shao Z."/>
        </authorList>
    </citation>
    <scope>NUCLEOTIDE SEQUENCE [LARGE SCALE GENOMIC DNA]</scope>
    <source>
        <strain evidence="6">alknpb1M-1</strain>
    </source>
</reference>
<organism evidence="5 6">
    <name type="scientific">Thalassolituus hydrocarboniclasticus</name>
    <dbReference type="NCBI Taxonomy" id="2742796"/>
    <lineage>
        <taxon>Bacteria</taxon>
        <taxon>Pseudomonadati</taxon>
        <taxon>Pseudomonadota</taxon>
        <taxon>Gammaproteobacteria</taxon>
        <taxon>Oceanospirillales</taxon>
        <taxon>Oceanospirillaceae</taxon>
        <taxon>Thalassolituus</taxon>
    </lineage>
</organism>
<dbReference type="Pfam" id="PF00814">
    <property type="entry name" value="TsaD"/>
    <property type="match status" value="1"/>
</dbReference>
<evidence type="ECO:0000259" key="4">
    <source>
        <dbReference type="Pfam" id="PF00814"/>
    </source>
</evidence>
<dbReference type="InterPro" id="IPR000905">
    <property type="entry name" value="Gcp-like_dom"/>
</dbReference>